<dbReference type="AlphaFoldDB" id="A0AAD9HE16"/>
<protein>
    <submittedName>
        <fullName evidence="1">Uncharacterized protein</fullName>
    </submittedName>
</protein>
<accession>A0AAD9HE16</accession>
<dbReference type="Proteomes" id="UP001232148">
    <property type="component" value="Unassembled WGS sequence"/>
</dbReference>
<reference evidence="1" key="1">
    <citation type="submission" date="2021-06" db="EMBL/GenBank/DDBJ databases">
        <title>Comparative genomics, transcriptomics and evolutionary studies reveal genomic signatures of adaptation to plant cell wall in hemibiotrophic fungi.</title>
        <authorList>
            <consortium name="DOE Joint Genome Institute"/>
            <person name="Baroncelli R."/>
            <person name="Diaz J.F."/>
            <person name="Benocci T."/>
            <person name="Peng M."/>
            <person name="Battaglia E."/>
            <person name="Haridas S."/>
            <person name="Andreopoulos W."/>
            <person name="Labutti K."/>
            <person name="Pangilinan J."/>
            <person name="Floch G.L."/>
            <person name="Makela M.R."/>
            <person name="Henrissat B."/>
            <person name="Grigoriev I.V."/>
            <person name="Crouch J.A."/>
            <person name="De Vries R.P."/>
            <person name="Sukno S.A."/>
            <person name="Thon M.R."/>
        </authorList>
    </citation>
    <scope>NUCLEOTIDE SEQUENCE</scope>
    <source>
        <strain evidence="1">MAFF235873</strain>
    </source>
</reference>
<comment type="caution">
    <text evidence="1">The sequence shown here is derived from an EMBL/GenBank/DDBJ whole genome shotgun (WGS) entry which is preliminary data.</text>
</comment>
<sequence>MYTNTLEYLLRQASTQRPSRTAWSRLARSCRSSLSRPLNNHQPTLTCLTPTYLPTYLPTSRIISPPITLALAGLRSRAIILHREPPKPEPPISRNFLLGQSDKTIERDPADCCCCSCCCTSARNRIGAREHPLHVSHVHARPHWLNFLNPFQTYCGNPITFAPGTTIHPQPLKPWNPSRAKP</sequence>
<gene>
    <name evidence="1" type="ORF">LX32DRAFT_453082</name>
</gene>
<organism evidence="1 2">
    <name type="scientific">Colletotrichum zoysiae</name>
    <dbReference type="NCBI Taxonomy" id="1216348"/>
    <lineage>
        <taxon>Eukaryota</taxon>
        <taxon>Fungi</taxon>
        <taxon>Dikarya</taxon>
        <taxon>Ascomycota</taxon>
        <taxon>Pezizomycotina</taxon>
        <taxon>Sordariomycetes</taxon>
        <taxon>Hypocreomycetidae</taxon>
        <taxon>Glomerellales</taxon>
        <taxon>Glomerellaceae</taxon>
        <taxon>Colletotrichum</taxon>
        <taxon>Colletotrichum graminicola species complex</taxon>
    </lineage>
</organism>
<proteinExistence type="predicted"/>
<name>A0AAD9HE16_9PEZI</name>
<keyword evidence="2" id="KW-1185">Reference proteome</keyword>
<dbReference type="EMBL" id="MU842901">
    <property type="protein sequence ID" value="KAK2027093.1"/>
    <property type="molecule type" value="Genomic_DNA"/>
</dbReference>
<evidence type="ECO:0000313" key="2">
    <source>
        <dbReference type="Proteomes" id="UP001232148"/>
    </source>
</evidence>
<evidence type="ECO:0000313" key="1">
    <source>
        <dbReference type="EMBL" id="KAK2027093.1"/>
    </source>
</evidence>